<sequence>MTGLDTLAAAGPSPLWYATRAGGTVALVLLTTTVALGVAVGGRYTPRRFARFEVSALHRNLSVLTLAFLALHIVTAVLDTFVHLGWLVAVVPFTASYRPLWMGLGTVAFDLLLAVAATSAVRLRMGQRRWKRVHWLAYAAWPVALFHAAGTGTDTRLTLQLALYTGCVAVVVAAVWWRLYRAGPGRNAARIWAGVAAAAMPVVLAAFMNAGPLQPGWAHRAGGATATSTSTGTGTTTSPSPSTVHPAPAPTADDDEGGDE</sequence>
<evidence type="ECO:0000256" key="5">
    <source>
        <dbReference type="SAM" id="MobiDB-lite"/>
    </source>
</evidence>
<dbReference type="AlphaFoldDB" id="A0AB39QQZ4"/>
<keyword evidence="3 6" id="KW-1133">Transmembrane helix</keyword>
<feature type="transmembrane region" description="Helical" evidence="6">
    <location>
        <begin position="191"/>
        <end position="210"/>
    </location>
</feature>
<evidence type="ECO:0000256" key="4">
    <source>
        <dbReference type="ARBA" id="ARBA00023136"/>
    </source>
</evidence>
<protein>
    <submittedName>
        <fullName evidence="8">Ferric reductase-like transmembrane domain-containing protein</fullName>
    </submittedName>
</protein>
<dbReference type="EMBL" id="CP163441">
    <property type="protein sequence ID" value="XDQ45160.1"/>
    <property type="molecule type" value="Genomic_DNA"/>
</dbReference>
<dbReference type="InterPro" id="IPR013130">
    <property type="entry name" value="Fe3_Rdtase_TM_dom"/>
</dbReference>
<feature type="domain" description="Ferric oxidoreductase" evidence="7">
    <location>
        <begin position="23"/>
        <end position="144"/>
    </location>
</feature>
<feature type="transmembrane region" description="Helical" evidence="6">
    <location>
        <begin position="161"/>
        <end position="179"/>
    </location>
</feature>
<accession>A0AB39QQZ4</accession>
<evidence type="ECO:0000256" key="1">
    <source>
        <dbReference type="ARBA" id="ARBA00004141"/>
    </source>
</evidence>
<keyword evidence="4 6" id="KW-0472">Membrane</keyword>
<feature type="transmembrane region" description="Helical" evidence="6">
    <location>
        <begin position="20"/>
        <end position="40"/>
    </location>
</feature>
<feature type="compositionally biased region" description="Low complexity" evidence="5">
    <location>
        <begin position="221"/>
        <end position="246"/>
    </location>
</feature>
<name>A0AB39QQZ4_9ACTN</name>
<proteinExistence type="predicted"/>
<dbReference type="GO" id="GO:0016020">
    <property type="term" value="C:membrane"/>
    <property type="evidence" value="ECO:0007669"/>
    <property type="project" value="UniProtKB-SubCell"/>
</dbReference>
<evidence type="ECO:0000256" key="3">
    <source>
        <dbReference type="ARBA" id="ARBA00022989"/>
    </source>
</evidence>
<feature type="region of interest" description="Disordered" evidence="5">
    <location>
        <begin position="219"/>
        <end position="260"/>
    </location>
</feature>
<comment type="subcellular location">
    <subcellularLocation>
        <location evidence="1">Membrane</location>
        <topology evidence="1">Multi-pass membrane protein</topology>
    </subcellularLocation>
</comment>
<dbReference type="RefSeq" id="WP_369223885.1">
    <property type="nucleotide sequence ID" value="NZ_CP163441.1"/>
</dbReference>
<evidence type="ECO:0000259" key="7">
    <source>
        <dbReference type="Pfam" id="PF01794"/>
    </source>
</evidence>
<reference evidence="8" key="1">
    <citation type="submission" date="2024-07" db="EMBL/GenBank/DDBJ databases">
        <authorList>
            <person name="Yu S.T."/>
        </authorList>
    </citation>
    <scope>NUCLEOTIDE SEQUENCE</scope>
    <source>
        <strain evidence="8">R39</strain>
    </source>
</reference>
<feature type="transmembrane region" description="Helical" evidence="6">
    <location>
        <begin position="133"/>
        <end position="149"/>
    </location>
</feature>
<evidence type="ECO:0000256" key="2">
    <source>
        <dbReference type="ARBA" id="ARBA00022692"/>
    </source>
</evidence>
<keyword evidence="2 6" id="KW-0812">Transmembrane</keyword>
<organism evidence="8">
    <name type="scientific">Streptomyces sp. R39</name>
    <dbReference type="NCBI Taxonomy" id="3238631"/>
    <lineage>
        <taxon>Bacteria</taxon>
        <taxon>Bacillati</taxon>
        <taxon>Actinomycetota</taxon>
        <taxon>Actinomycetes</taxon>
        <taxon>Kitasatosporales</taxon>
        <taxon>Streptomycetaceae</taxon>
        <taxon>Streptomyces</taxon>
    </lineage>
</organism>
<feature type="transmembrane region" description="Helical" evidence="6">
    <location>
        <begin position="100"/>
        <end position="121"/>
    </location>
</feature>
<evidence type="ECO:0000256" key="6">
    <source>
        <dbReference type="SAM" id="Phobius"/>
    </source>
</evidence>
<gene>
    <name evidence="8" type="ORF">AB5J52_24505</name>
</gene>
<feature type="transmembrane region" description="Helical" evidence="6">
    <location>
        <begin position="61"/>
        <end position="88"/>
    </location>
</feature>
<dbReference type="Pfam" id="PF01794">
    <property type="entry name" value="Ferric_reduct"/>
    <property type="match status" value="1"/>
</dbReference>
<evidence type="ECO:0000313" key="8">
    <source>
        <dbReference type="EMBL" id="XDQ45160.1"/>
    </source>
</evidence>